<sequence length="96" mass="11089">MLNCMFLYICTISTNFVFFLEKSLFLLSLFMKQNYVYFITRDALIFISSITMCVAIAIFSFRPLILQLIDPSYFIPVPLKTSLIISNRSSFTCLGD</sequence>
<proteinExistence type="predicted"/>
<name>A0A0P4X461_9CRUS</name>
<evidence type="ECO:0000313" key="1">
    <source>
        <dbReference type="EMBL" id="JAI76197.1"/>
    </source>
</evidence>
<organism evidence="1">
    <name type="scientific">Daphnia magna</name>
    <dbReference type="NCBI Taxonomy" id="35525"/>
    <lineage>
        <taxon>Eukaryota</taxon>
        <taxon>Metazoa</taxon>
        <taxon>Ecdysozoa</taxon>
        <taxon>Arthropoda</taxon>
        <taxon>Crustacea</taxon>
        <taxon>Branchiopoda</taxon>
        <taxon>Diplostraca</taxon>
        <taxon>Cladocera</taxon>
        <taxon>Anomopoda</taxon>
        <taxon>Daphniidae</taxon>
        <taxon>Daphnia</taxon>
    </lineage>
</organism>
<reference evidence="1" key="2">
    <citation type="submission" date="2015-10" db="EMBL/GenBank/DDBJ databases">
        <authorList>
            <person name="Gilbert D.G."/>
        </authorList>
    </citation>
    <scope>NUCLEOTIDE SEQUENCE</scope>
</reference>
<protein>
    <submittedName>
        <fullName evidence="1">Uncharacterized protein</fullName>
    </submittedName>
</protein>
<dbReference type="EMBL" id="GDIP01247204">
    <property type="protein sequence ID" value="JAI76197.1"/>
    <property type="molecule type" value="Transcribed_RNA"/>
</dbReference>
<dbReference type="AlphaFoldDB" id="A0A0P4X461"/>
<accession>A0A0P4X461</accession>
<reference evidence="1" key="1">
    <citation type="submission" date="2015-10" db="EMBL/GenBank/DDBJ databases">
        <title>Daphnia magna gene sets from two clonal populations assembled and annotated with EvidentialGene.</title>
        <authorList>
            <person name="Gilbert D."/>
            <person name="Podicheti R."/>
            <person name="Orsini L."/>
            <person name="Colbourne J."/>
            <person name="Pfrender M."/>
        </authorList>
    </citation>
    <scope>NUCLEOTIDE SEQUENCE</scope>
</reference>